<proteinExistence type="predicted"/>
<protein>
    <submittedName>
        <fullName evidence="2">Uncharacterized protein LOC113471151</fullName>
    </submittedName>
</protein>
<dbReference type="PANTHER" id="PTHR33395">
    <property type="entry name" value="TRANSCRIPTASE, PUTATIVE-RELATED-RELATED"/>
    <property type="match status" value="1"/>
</dbReference>
<dbReference type="PaxDb" id="121845-A0A3Q0JBK3"/>
<sequence>MKLNNQSSANPNIISNFFAKNFAENYSSQFITKKEIYLPSNLNINHIKLNEWNTFQLLSQLTERTCRGPDEISPVLFKTCAGVLAAPMTLIFQKSIDSGIFPDRWKCAYITPVFNSGDKSDVKNYRPISITLIIPKLFEHLMSKQLYPLLSSVIHEQQHGFMKCRSTATNLVFFYRVCSFFSK</sequence>
<accession>A0A3Q0JBK3</accession>
<organism evidence="1 2">
    <name type="scientific">Diaphorina citri</name>
    <name type="common">Asian citrus psyllid</name>
    <dbReference type="NCBI Taxonomy" id="121845"/>
    <lineage>
        <taxon>Eukaryota</taxon>
        <taxon>Metazoa</taxon>
        <taxon>Ecdysozoa</taxon>
        <taxon>Arthropoda</taxon>
        <taxon>Hexapoda</taxon>
        <taxon>Insecta</taxon>
        <taxon>Pterygota</taxon>
        <taxon>Neoptera</taxon>
        <taxon>Paraneoptera</taxon>
        <taxon>Hemiptera</taxon>
        <taxon>Sternorrhyncha</taxon>
        <taxon>Psylloidea</taxon>
        <taxon>Psyllidae</taxon>
        <taxon>Diaphorininae</taxon>
        <taxon>Diaphorina</taxon>
    </lineage>
</organism>
<name>A0A3Q0JBK3_DIACI</name>
<reference evidence="2" key="1">
    <citation type="submission" date="2025-08" db="UniProtKB">
        <authorList>
            <consortium name="RefSeq"/>
        </authorList>
    </citation>
    <scope>IDENTIFICATION</scope>
</reference>
<dbReference type="GeneID" id="113471151"/>
<dbReference type="STRING" id="121845.A0A3Q0JBK3"/>
<evidence type="ECO:0000313" key="1">
    <source>
        <dbReference type="Proteomes" id="UP000079169"/>
    </source>
</evidence>
<dbReference type="PANTHER" id="PTHR33395:SF22">
    <property type="entry name" value="REVERSE TRANSCRIPTASE DOMAIN-CONTAINING PROTEIN"/>
    <property type="match status" value="1"/>
</dbReference>
<evidence type="ECO:0000313" key="2">
    <source>
        <dbReference type="RefSeq" id="XP_026685892.1"/>
    </source>
</evidence>
<dbReference type="KEGG" id="dci:113471151"/>
<gene>
    <name evidence="2" type="primary">LOC113471151</name>
</gene>
<keyword evidence="1" id="KW-1185">Reference proteome</keyword>
<dbReference type="Proteomes" id="UP000079169">
    <property type="component" value="Unplaced"/>
</dbReference>
<dbReference type="AlphaFoldDB" id="A0A3Q0JBK3"/>
<dbReference type="RefSeq" id="XP_026685892.1">
    <property type="nucleotide sequence ID" value="XM_026830091.1"/>
</dbReference>